<dbReference type="EMBL" id="MK500369">
    <property type="protein sequence ID" value="QBK87728.1"/>
    <property type="molecule type" value="Genomic_DNA"/>
</dbReference>
<name>A0A481YX33_9VIRU</name>
<evidence type="ECO:0000313" key="1">
    <source>
        <dbReference type="EMBL" id="QBK87728.1"/>
    </source>
</evidence>
<gene>
    <name evidence="1" type="ORF">LCMAC202_00640</name>
</gene>
<protein>
    <submittedName>
        <fullName evidence="1">Uncharacterized protein</fullName>
    </submittedName>
</protein>
<proteinExistence type="predicted"/>
<organism evidence="1">
    <name type="scientific">Marseillevirus LCMAC202</name>
    <dbReference type="NCBI Taxonomy" id="2506606"/>
    <lineage>
        <taxon>Viruses</taxon>
        <taxon>Varidnaviria</taxon>
        <taxon>Bamfordvirae</taxon>
        <taxon>Nucleocytoviricota</taxon>
        <taxon>Megaviricetes</taxon>
        <taxon>Pimascovirales</taxon>
        <taxon>Pimascovirales incertae sedis</taxon>
        <taxon>Marseilleviridae</taxon>
    </lineage>
</organism>
<accession>A0A481YX33</accession>
<reference evidence="1" key="1">
    <citation type="journal article" date="2019" name="MBio">
        <title>Virus Genomes from Deep Sea Sediments Expand the Ocean Megavirome and Support Independent Origins of Viral Gigantism.</title>
        <authorList>
            <person name="Backstrom D."/>
            <person name="Yutin N."/>
            <person name="Jorgensen S.L."/>
            <person name="Dharamshi J."/>
            <person name="Homa F."/>
            <person name="Zaremba-Niedwiedzka K."/>
            <person name="Spang A."/>
            <person name="Wolf Y.I."/>
            <person name="Koonin E.V."/>
            <person name="Ettema T.J."/>
        </authorList>
    </citation>
    <scope>NUCLEOTIDE SEQUENCE</scope>
</reference>
<sequence>MPHQFRKDPFHVNRDVVRDNLFVVRKLRLPRGAQIRARQQFATAENNPSEGVVPMPYTGTLCLTSLGTGNVLINNPFVKLTTPVVLNSGPGAAVVAVTSPGQITLSGNVQPGVYKIVVGVATDARNNNFSQ</sequence>